<evidence type="ECO:0000256" key="1">
    <source>
        <dbReference type="SAM" id="MobiDB-lite"/>
    </source>
</evidence>
<dbReference type="AlphaFoldDB" id="A0A448ZMC2"/>
<dbReference type="Proteomes" id="UP000291116">
    <property type="component" value="Unassembled WGS sequence"/>
</dbReference>
<accession>A0A448ZMC2</accession>
<gene>
    <name evidence="2" type="ORF">PSNMU_V1.4_AUG-EV-PASAV3_0101990</name>
</gene>
<organism evidence="2 3">
    <name type="scientific">Pseudo-nitzschia multistriata</name>
    <dbReference type="NCBI Taxonomy" id="183589"/>
    <lineage>
        <taxon>Eukaryota</taxon>
        <taxon>Sar</taxon>
        <taxon>Stramenopiles</taxon>
        <taxon>Ochrophyta</taxon>
        <taxon>Bacillariophyta</taxon>
        <taxon>Bacillariophyceae</taxon>
        <taxon>Bacillariophycidae</taxon>
        <taxon>Bacillariales</taxon>
        <taxon>Bacillariaceae</taxon>
        <taxon>Pseudo-nitzschia</taxon>
    </lineage>
</organism>
<feature type="region of interest" description="Disordered" evidence="1">
    <location>
        <begin position="1"/>
        <end position="21"/>
    </location>
</feature>
<sequence length="310" mass="33143">MELKSQQENPTSYGKKAPLSISPPSAAESLFLGPATPDAFEVNDGSFMRKFLNTDNAGQQLPPEHTHFFGKKTIKKSGSFHSALTRVSNVSNDDFVSCVENSSDIDSIDSTENNYVSPTAVRSSRFSMETIEDTISSNDNDIDMMAKKTKTAIKKEITTPVVTEVKKTPLPDVAPAAVEEPVADASMKVDAAEVVYGKAKEILLWGKSVPVVSFFVGTSEAVAGKALGVVGTDLSQVDGKIESELTKFDAGILNPAIEAIAKVLLGVAGKSEDALKPIIELLLKPFGKLIKSEAAEETPEAHTENPEITK</sequence>
<protein>
    <submittedName>
        <fullName evidence="2">Uncharacterized protein</fullName>
    </submittedName>
</protein>
<feature type="compositionally biased region" description="Polar residues" evidence="1">
    <location>
        <begin position="1"/>
        <end position="12"/>
    </location>
</feature>
<evidence type="ECO:0000313" key="2">
    <source>
        <dbReference type="EMBL" id="VEU43188.1"/>
    </source>
</evidence>
<keyword evidence="3" id="KW-1185">Reference proteome</keyword>
<proteinExistence type="predicted"/>
<evidence type="ECO:0000313" key="3">
    <source>
        <dbReference type="Proteomes" id="UP000291116"/>
    </source>
</evidence>
<reference evidence="2 3" key="1">
    <citation type="submission" date="2019-01" db="EMBL/GenBank/DDBJ databases">
        <authorList>
            <person name="Ferrante I. M."/>
        </authorList>
    </citation>
    <scope>NUCLEOTIDE SEQUENCE [LARGE SCALE GENOMIC DNA]</scope>
    <source>
        <strain evidence="2 3">B856</strain>
    </source>
</reference>
<name>A0A448ZMC2_9STRA</name>
<dbReference type="OrthoDB" id="48299at2759"/>
<dbReference type="EMBL" id="CAACVS010000529">
    <property type="protein sequence ID" value="VEU43188.1"/>
    <property type="molecule type" value="Genomic_DNA"/>
</dbReference>